<dbReference type="FunFam" id="1.10.287.1080:FF:000001">
    <property type="entry name" value="Nucleoside triphosphate pyrophosphohydrolase"/>
    <property type="match status" value="1"/>
</dbReference>
<dbReference type="GO" id="GO:0006203">
    <property type="term" value="P:dGTP catabolic process"/>
    <property type="evidence" value="ECO:0007669"/>
    <property type="project" value="TreeGrafter"/>
</dbReference>
<evidence type="ECO:0000313" key="3">
    <source>
        <dbReference type="Proteomes" id="UP000192418"/>
    </source>
</evidence>
<dbReference type="CDD" id="cd11528">
    <property type="entry name" value="NTP-PPase_MazG_Nterm"/>
    <property type="match status" value="1"/>
</dbReference>
<dbReference type="GO" id="GO:0046081">
    <property type="term" value="P:dUTP catabolic process"/>
    <property type="evidence" value="ECO:0007669"/>
    <property type="project" value="TreeGrafter"/>
</dbReference>
<dbReference type="PANTHER" id="PTHR30522">
    <property type="entry name" value="NUCLEOSIDE TRIPHOSPHATE PYROPHOSPHOHYDROLASE"/>
    <property type="match status" value="1"/>
</dbReference>
<dbReference type="InterPro" id="IPR004518">
    <property type="entry name" value="MazG-like_dom"/>
</dbReference>
<dbReference type="GO" id="GO:0046061">
    <property type="term" value="P:dATP catabolic process"/>
    <property type="evidence" value="ECO:0007669"/>
    <property type="project" value="TreeGrafter"/>
</dbReference>
<dbReference type="Gene3D" id="1.10.287.1080">
    <property type="entry name" value="MazG-like"/>
    <property type="match status" value="2"/>
</dbReference>
<keyword evidence="2" id="KW-0489">Methyltransferase</keyword>
<dbReference type="GO" id="GO:0008168">
    <property type="term" value="F:methyltransferase activity"/>
    <property type="evidence" value="ECO:0007669"/>
    <property type="project" value="UniProtKB-KW"/>
</dbReference>
<dbReference type="SUPFAM" id="SSF101386">
    <property type="entry name" value="all-alpha NTP pyrophosphatases"/>
    <property type="match status" value="2"/>
</dbReference>
<dbReference type="NCBIfam" id="TIGR00444">
    <property type="entry name" value="mazG"/>
    <property type="match status" value="1"/>
</dbReference>
<dbReference type="InterPro" id="IPR048011">
    <property type="entry name" value="NTP-PPase_MazG-like_C"/>
</dbReference>
<dbReference type="EMBL" id="FWXY01000001">
    <property type="protein sequence ID" value="SMC36378.1"/>
    <property type="molecule type" value="Genomic_DNA"/>
</dbReference>
<reference evidence="2 3" key="1">
    <citation type="submission" date="2017-04" db="EMBL/GenBank/DDBJ databases">
        <authorList>
            <person name="Afonso C.L."/>
            <person name="Miller P.J."/>
            <person name="Scott M.A."/>
            <person name="Spackman E."/>
            <person name="Goraichik I."/>
            <person name="Dimitrov K.M."/>
            <person name="Suarez D.L."/>
            <person name="Swayne D.E."/>
        </authorList>
    </citation>
    <scope>NUCLEOTIDE SEQUENCE [LARGE SCALE GENOMIC DNA]</scope>
    <source>
        <strain evidence="2 3">DSM 3385</strain>
    </source>
</reference>
<dbReference type="GO" id="GO:0046076">
    <property type="term" value="P:dTTP catabolic process"/>
    <property type="evidence" value="ECO:0007669"/>
    <property type="project" value="TreeGrafter"/>
</dbReference>
<dbReference type="GO" id="GO:0046052">
    <property type="term" value="P:UTP catabolic process"/>
    <property type="evidence" value="ECO:0007669"/>
    <property type="project" value="TreeGrafter"/>
</dbReference>
<dbReference type="InterPro" id="IPR011551">
    <property type="entry name" value="NTP_PyrPHydrolase_MazG"/>
</dbReference>
<gene>
    <name evidence="2" type="ORF">SAMN02746065_101109</name>
</gene>
<dbReference type="GO" id="GO:0046047">
    <property type="term" value="P:TTP catabolic process"/>
    <property type="evidence" value="ECO:0007669"/>
    <property type="project" value="TreeGrafter"/>
</dbReference>
<dbReference type="OrthoDB" id="9808939at2"/>
<dbReference type="GO" id="GO:0032259">
    <property type="term" value="P:methylation"/>
    <property type="evidence" value="ECO:0007669"/>
    <property type="project" value="UniProtKB-KW"/>
</dbReference>
<keyword evidence="3" id="KW-1185">Reference proteome</keyword>
<dbReference type="Pfam" id="PF03819">
    <property type="entry name" value="MazG"/>
    <property type="match status" value="2"/>
</dbReference>
<dbReference type="GO" id="GO:0006950">
    <property type="term" value="P:response to stress"/>
    <property type="evidence" value="ECO:0007669"/>
    <property type="project" value="UniProtKB-ARBA"/>
</dbReference>
<dbReference type="STRING" id="1121400.SAMN02746065_101109"/>
<dbReference type="NCBIfam" id="NF007113">
    <property type="entry name" value="PRK09562.1"/>
    <property type="match status" value="1"/>
</dbReference>
<sequence>MGKTEDGCQNKGIDELTQIIRTLRGKDGCPWDRKQTPESMWKCLIEEVYELLEAIEEGDEDGVCEETGDVLFQLLFIAELYREKGSFDISQSMAAIAAKMVRRHPHVYARATLENEKQLWERWEQIKGEEKKNAGKAAAASVLDAIPSGMPPLLRASKVSEKAVRAGFDWSGMDEVLEKVQEELSEFREALATGNRDDIATEFGDVMFTLTNVARLAKIHPETALARSTDKFEKRYRKMENELACRGLALKDIPRGELELLWDKVKNNI</sequence>
<proteinExistence type="predicted"/>
<dbReference type="PANTHER" id="PTHR30522:SF0">
    <property type="entry name" value="NUCLEOSIDE TRIPHOSPHATE PYROPHOSPHOHYDROLASE"/>
    <property type="match status" value="1"/>
</dbReference>
<accession>A0A1W1YKW5</accession>
<organism evidence="2 3">
    <name type="scientific">Desulfocicer vacuolatum DSM 3385</name>
    <dbReference type="NCBI Taxonomy" id="1121400"/>
    <lineage>
        <taxon>Bacteria</taxon>
        <taxon>Pseudomonadati</taxon>
        <taxon>Thermodesulfobacteriota</taxon>
        <taxon>Desulfobacteria</taxon>
        <taxon>Desulfobacterales</taxon>
        <taxon>Desulfobacteraceae</taxon>
        <taxon>Desulfocicer</taxon>
    </lineage>
</organism>
<feature type="domain" description="NTP pyrophosphohydrolase MazG-like" evidence="1">
    <location>
        <begin position="35"/>
        <end position="107"/>
    </location>
</feature>
<dbReference type="Proteomes" id="UP000192418">
    <property type="component" value="Unassembled WGS sequence"/>
</dbReference>
<dbReference type="CDD" id="cd11529">
    <property type="entry name" value="NTP-PPase_MazG_Cterm"/>
    <property type="match status" value="1"/>
</dbReference>
<feature type="domain" description="NTP pyrophosphohydrolase MazG-like" evidence="1">
    <location>
        <begin position="176"/>
        <end position="237"/>
    </location>
</feature>
<evidence type="ECO:0000313" key="2">
    <source>
        <dbReference type="EMBL" id="SMC36378.1"/>
    </source>
</evidence>
<dbReference type="AlphaFoldDB" id="A0A1W1YKW5"/>
<name>A0A1W1YKW5_9BACT</name>
<dbReference type="InterPro" id="IPR048015">
    <property type="entry name" value="NTP-PPase_MazG-like_N"/>
</dbReference>
<dbReference type="GO" id="GO:0047429">
    <property type="term" value="F:nucleoside triphosphate diphosphatase activity"/>
    <property type="evidence" value="ECO:0007669"/>
    <property type="project" value="InterPro"/>
</dbReference>
<evidence type="ECO:0000259" key="1">
    <source>
        <dbReference type="Pfam" id="PF03819"/>
    </source>
</evidence>
<dbReference type="RefSeq" id="WP_084066430.1">
    <property type="nucleotide sequence ID" value="NZ_FWXY01000001.1"/>
</dbReference>
<protein>
    <submittedName>
        <fullName evidence="2">Tetrapyrrole methylase family protein / MazG family protein/ATP diphosphatase</fullName>
    </submittedName>
</protein>
<keyword evidence="2" id="KW-0808">Transferase</keyword>